<protein>
    <recommendedName>
        <fullName evidence="4">Lipoprotein</fullName>
    </recommendedName>
</protein>
<gene>
    <name evidence="2" type="ORF">E0I61_06930</name>
</gene>
<reference evidence="2 3" key="1">
    <citation type="submission" date="2019-03" db="EMBL/GenBank/DDBJ databases">
        <title>Novel species of Flavobacterium.</title>
        <authorList>
            <person name="Liu Q."/>
            <person name="Xin Y.-H."/>
        </authorList>
    </citation>
    <scope>NUCLEOTIDE SEQUENCE [LARGE SCALE GENOMIC DNA]</scope>
    <source>
        <strain evidence="2 3">LB2P22</strain>
    </source>
</reference>
<keyword evidence="3" id="KW-1185">Reference proteome</keyword>
<feature type="chain" id="PRO_5047232585" description="Lipoprotein" evidence="1">
    <location>
        <begin position="22"/>
        <end position="292"/>
    </location>
</feature>
<name>A0ABY2DU74_9FLAO</name>
<dbReference type="Proteomes" id="UP000294685">
    <property type="component" value="Unassembled WGS sequence"/>
</dbReference>
<organism evidence="2 3">
    <name type="scientific">Flavobacterium ranwuense</name>
    <dbReference type="NCBI Taxonomy" id="2541725"/>
    <lineage>
        <taxon>Bacteria</taxon>
        <taxon>Pseudomonadati</taxon>
        <taxon>Bacteroidota</taxon>
        <taxon>Flavobacteriia</taxon>
        <taxon>Flavobacteriales</taxon>
        <taxon>Flavobacteriaceae</taxon>
        <taxon>Flavobacterium</taxon>
    </lineage>
</organism>
<accession>A0ABY2DU74</accession>
<evidence type="ECO:0000313" key="3">
    <source>
        <dbReference type="Proteomes" id="UP000294685"/>
    </source>
</evidence>
<dbReference type="EMBL" id="SMLH01000003">
    <property type="protein sequence ID" value="TDE29708.1"/>
    <property type="molecule type" value="Genomic_DNA"/>
</dbReference>
<proteinExistence type="predicted"/>
<evidence type="ECO:0000256" key="1">
    <source>
        <dbReference type="SAM" id="SignalP"/>
    </source>
</evidence>
<dbReference type="RefSeq" id="WP_132070327.1">
    <property type="nucleotide sequence ID" value="NZ_SMLH01000003.1"/>
</dbReference>
<evidence type="ECO:0008006" key="4">
    <source>
        <dbReference type="Google" id="ProtNLM"/>
    </source>
</evidence>
<evidence type="ECO:0000313" key="2">
    <source>
        <dbReference type="EMBL" id="TDE29708.1"/>
    </source>
</evidence>
<feature type="signal peptide" evidence="1">
    <location>
        <begin position="1"/>
        <end position="21"/>
    </location>
</feature>
<comment type="caution">
    <text evidence="2">The sequence shown here is derived from an EMBL/GenBank/DDBJ whole genome shotgun (WGS) entry which is preliminary data.</text>
</comment>
<keyword evidence="1" id="KW-0732">Signal</keyword>
<sequence>MKTKILLLGAFVALSFFISCDSNEKVQDQIATIETEEITADSNIDIAVDDIANIADDQFSVQKGSVSKSTTTIKSILPDCATVTTVLTDGIWKRTIDFGTQGCALPNGNVLKGKIFITFSNNFTSLEHKITYRLDGFYHNGKKINGTETITRSLKSTDLLAAIHPVSTFTINLTITFENGKVLTRTGTRVREMIEGFSTLTVWEDNVFLVWGYSITKLPNGDIYTSTIKANPLRFSMGCKLPFPVKGTITNTKTNSQGLNKAEAILDFGKGGCDNLATITINGVIKEIHLEK</sequence>
<dbReference type="PROSITE" id="PS51257">
    <property type="entry name" value="PROKAR_LIPOPROTEIN"/>
    <property type="match status" value="1"/>
</dbReference>